<dbReference type="EMBL" id="JACYWE010000006">
    <property type="protein sequence ID" value="MBD8506933.1"/>
    <property type="molecule type" value="Genomic_DNA"/>
</dbReference>
<evidence type="ECO:0000256" key="3">
    <source>
        <dbReference type="ARBA" id="ARBA00022679"/>
    </source>
</evidence>
<dbReference type="Gene3D" id="3.30.70.250">
    <property type="entry name" value="Malonyl-CoA ACP transacylase, ACP-binding"/>
    <property type="match status" value="1"/>
</dbReference>
<dbReference type="InterPro" id="IPR020802">
    <property type="entry name" value="TesA-like"/>
</dbReference>
<name>A0A927JCS1_9ACTN</name>
<dbReference type="Pfam" id="PF00975">
    <property type="entry name" value="Thioesterase"/>
    <property type="match status" value="1"/>
</dbReference>
<dbReference type="InterPro" id="IPR036736">
    <property type="entry name" value="ACP-like_sf"/>
</dbReference>
<evidence type="ECO:0000256" key="6">
    <source>
        <dbReference type="ARBA" id="ARBA00023268"/>
    </source>
</evidence>
<keyword evidence="3" id="KW-0808">Transferase</keyword>
<accession>A0A927JCS1</accession>
<dbReference type="Pfam" id="PF00550">
    <property type="entry name" value="PP-binding"/>
    <property type="match status" value="2"/>
</dbReference>
<evidence type="ECO:0000256" key="5">
    <source>
        <dbReference type="ARBA" id="ARBA00023098"/>
    </source>
</evidence>
<protein>
    <submittedName>
        <fullName evidence="10">Acyltransferase domain-containing protein</fullName>
    </submittedName>
</protein>
<dbReference type="InterPro" id="IPR001031">
    <property type="entry name" value="Thioesterase"/>
</dbReference>
<dbReference type="Proteomes" id="UP000642993">
    <property type="component" value="Unassembled WGS sequence"/>
</dbReference>
<dbReference type="InterPro" id="IPR050091">
    <property type="entry name" value="PKS_NRPS_Biosynth_Enz"/>
</dbReference>
<keyword evidence="1" id="KW-0596">Phosphopantetheine</keyword>
<dbReference type="Gene3D" id="3.40.366.10">
    <property type="entry name" value="Malonyl-Coenzyme A Acyl Carrier Protein, domain 2"/>
    <property type="match status" value="1"/>
</dbReference>
<evidence type="ECO:0000256" key="7">
    <source>
        <dbReference type="SAM" id="MobiDB-lite"/>
    </source>
</evidence>
<keyword evidence="2" id="KW-0597">Phosphoprotein</keyword>
<evidence type="ECO:0000256" key="1">
    <source>
        <dbReference type="ARBA" id="ARBA00022450"/>
    </source>
</evidence>
<reference evidence="10" key="1">
    <citation type="submission" date="2020-09" db="EMBL/GenBank/DDBJ databases">
        <title>Hoyosella lacisalsi sp. nov., a halotolerant actinobacterium isolated from soil of Lake Gudzhirganskoe.</title>
        <authorList>
            <person name="Yang Q."/>
            <person name="Guo P.Y."/>
            <person name="Liu S.W."/>
            <person name="Li F.N."/>
            <person name="Sun C.H."/>
        </authorList>
    </citation>
    <scope>NUCLEOTIDE SEQUENCE</scope>
    <source>
        <strain evidence="10">G463</strain>
    </source>
</reference>
<dbReference type="InterPro" id="IPR016039">
    <property type="entry name" value="Thiolase-like"/>
</dbReference>
<dbReference type="SMART" id="SM00824">
    <property type="entry name" value="PKS_TE"/>
    <property type="match status" value="1"/>
</dbReference>
<dbReference type="CDD" id="cd00833">
    <property type="entry name" value="PKS"/>
    <property type="match status" value="1"/>
</dbReference>
<evidence type="ECO:0000256" key="2">
    <source>
        <dbReference type="ARBA" id="ARBA00022553"/>
    </source>
</evidence>
<dbReference type="SMART" id="SM00827">
    <property type="entry name" value="PKS_AT"/>
    <property type="match status" value="1"/>
</dbReference>
<feature type="compositionally biased region" description="Low complexity" evidence="7">
    <location>
        <begin position="1234"/>
        <end position="1244"/>
    </location>
</feature>
<dbReference type="Pfam" id="PF16197">
    <property type="entry name" value="KAsynt_C_assoc"/>
    <property type="match status" value="1"/>
</dbReference>
<dbReference type="InterPro" id="IPR014030">
    <property type="entry name" value="Ketoacyl_synth_N"/>
</dbReference>
<dbReference type="InterPro" id="IPR001227">
    <property type="entry name" value="Ac_transferase_dom_sf"/>
</dbReference>
<dbReference type="InterPro" id="IPR016035">
    <property type="entry name" value="Acyl_Trfase/lysoPLipase"/>
</dbReference>
<dbReference type="GO" id="GO:0071770">
    <property type="term" value="P:DIM/DIP cell wall layer assembly"/>
    <property type="evidence" value="ECO:0007669"/>
    <property type="project" value="TreeGrafter"/>
</dbReference>
<feature type="region of interest" description="Disordered" evidence="7">
    <location>
        <begin position="1234"/>
        <end position="1275"/>
    </location>
</feature>
<dbReference type="GO" id="GO:0004315">
    <property type="term" value="F:3-oxoacyl-[acyl-carrier-protein] synthase activity"/>
    <property type="evidence" value="ECO:0007669"/>
    <property type="project" value="InterPro"/>
</dbReference>
<evidence type="ECO:0000256" key="4">
    <source>
        <dbReference type="ARBA" id="ARBA00022832"/>
    </source>
</evidence>
<dbReference type="Gene3D" id="1.10.1200.10">
    <property type="entry name" value="ACP-like"/>
    <property type="match status" value="2"/>
</dbReference>
<dbReference type="GO" id="GO:0031177">
    <property type="term" value="F:phosphopantetheine binding"/>
    <property type="evidence" value="ECO:0007669"/>
    <property type="project" value="InterPro"/>
</dbReference>
<dbReference type="SMART" id="SM00825">
    <property type="entry name" value="PKS_KS"/>
    <property type="match status" value="1"/>
</dbReference>
<dbReference type="FunFam" id="3.40.47.10:FF:000042">
    <property type="entry name" value="Polyketide synthase Pks13"/>
    <property type="match status" value="1"/>
</dbReference>
<dbReference type="InterPro" id="IPR009081">
    <property type="entry name" value="PP-bd_ACP"/>
</dbReference>
<dbReference type="InterPro" id="IPR029058">
    <property type="entry name" value="AB_hydrolase_fold"/>
</dbReference>
<dbReference type="InterPro" id="IPR016036">
    <property type="entry name" value="Malonyl_transacylase_ACP-bd"/>
</dbReference>
<dbReference type="Gene3D" id="3.40.47.10">
    <property type="match status" value="1"/>
</dbReference>
<keyword evidence="11" id="KW-1185">Reference proteome</keyword>
<dbReference type="SUPFAM" id="SSF55048">
    <property type="entry name" value="Probable ACP-binding domain of malonyl-CoA ACP transacylase"/>
    <property type="match status" value="1"/>
</dbReference>
<sequence>MSVSQLVDWLRQWVAVATGQPIDQISAERPMEEFGLSSRDAVALSGEVEELLGITLSATVAYENPTIGALAKRIIEGPPPSTESDADTLEERPRPVGHVDIAIVGLATRFPGGASTPEEMWTLLAEGRDAITDLPEGRWDEYAGDPVIAAALASTPTFGGYLDDVKGFDHEFWAMSPLEVENVDPQQRIALELTWEALENARIPASDLKGRQVGVFIGSSANDYSLLTASDPTTAHYYALTGTASSIIPNRVSYTFDFRGPSVSVDTACSSSLVAIHQAVQSLRLGESDMTIAGGVNMLLTPAATLGFGQIEGVLAPDGRIKAFSSDANGIVRGEGGGLVVLKRLDDAEAADDRILGVIKGSAVNSDGRSNGLTAPNPEAQMAVLRAAYRDAGIAPSQVDYVEAHGTGTLLGDPIEADALGRVLGRGRDEMLPTLLGSAKTNFGHLESAAGAAALIKVVLSMQHDLIPATINFAGPNPYIPFEDAKLEVVDEIREWPRYSGKATAGVSGFGFGGTNAHLVVQEYVPDALPATGPSDIPVLADGPYIFPLSGGVPSRRRLAAKRLLEWLEDGSGQDVDLPSLARSLAKRNHGRSRAAVVAGNREDLIAGVRAIAEGKPRPGVYSADAPSADGPVWVFSGFGSQHAGMGRALYEASPVFAARIDELDALLLDEAGHSVKEMFFDDGFRYQVETAQLAIFAIQVGLAATLRESGARPAAVLGHSLGEVAAAAVSGGLSVEDAARVITARARLMGETEAAVTEDNIRRMALVEYSADELAAMRDEYPGIEICVYSAPTQTVIGGPDAEVQAIVARAEAQQKLGRVLDTKGAGHTAQMDPILGELTAEIMGIEARPLECAVASSVHEGSVFPRGNAPIHGEDYWTKNMRYTVFFTNAVQNTVSAGHTTFVELAPHPVALMSVAASAFASGLVEPQLIYTQNRKEDSAATLAGAVAQLYVHGHPVALSRMVEPGPYAEPPRTAWLRREHWTAARASSGGDQRVPGAHVALPDGQHVWEVQAQATSDIDALIQAAAREVLSDVTLGAVIYHAGLPSSGTLTTMMHPHPGGASLRVYGRQGEDFVLLADGVVTAGGPLSAPETFARPGSTEPVASAADTEPAELPGQVPDKWDPASGEPVRDRLTRIIAEAMGYAAEDLPAEISLVELGLDSLMAVRIKNRVEHEFSIPQLQIQALRDASLDDVEKYLVYAIENPDKVAELAAEQQTGAAPVDVATIEAAPTAAATPPVAEEPSPHEPSPHEPSSQESSQATDQRTVTEAAGLDVPPRDAAERLAFAQWATITGKSAGGIFNPLPAIDDATADRLAQRLSERAGGEITVEQLRAAPNVERLSDLVRDHLEGDVGLVRTLRPRKDGSTRVPMFVFHPAGGSTVVYEPLTKRLPADVPVYGFERIDGPLEERVDHYLPALRELQPHGPYVLAGWSFGGALAYTVAHRLRAEGEDVALLGLLDTVFPSEPIPDTPEEIELRWKRFADFAKVNYGFEPELPIDKLVQTDDAGQIRIMLDQLKGTNHTISGGIIEHQRASYLDNRAAWKLQPEAYDGAVVLYKAERMHDGAVQLEPRFANIAPDGGWGPVAQALEVVQLTGDHLGVVDEPVIARVAEHLSGKLDEIEAHRSPQ</sequence>
<proteinExistence type="predicted"/>
<dbReference type="PROSITE" id="PS00606">
    <property type="entry name" value="KS3_1"/>
    <property type="match status" value="1"/>
</dbReference>
<dbReference type="Pfam" id="PF00698">
    <property type="entry name" value="Acyl_transf_1"/>
    <property type="match status" value="1"/>
</dbReference>
<keyword evidence="5" id="KW-0443">Lipid metabolism</keyword>
<evidence type="ECO:0000313" key="10">
    <source>
        <dbReference type="EMBL" id="MBD8506933.1"/>
    </source>
</evidence>
<evidence type="ECO:0000259" key="9">
    <source>
        <dbReference type="PROSITE" id="PS52004"/>
    </source>
</evidence>
<evidence type="ECO:0000313" key="11">
    <source>
        <dbReference type="Proteomes" id="UP000642993"/>
    </source>
</evidence>
<comment type="caution">
    <text evidence="10">The sequence shown here is derived from an EMBL/GenBank/DDBJ whole genome shotgun (WGS) entry which is preliminary data.</text>
</comment>
<keyword evidence="10" id="KW-0012">Acyltransferase</keyword>
<dbReference type="PROSITE" id="PS50075">
    <property type="entry name" value="CARRIER"/>
    <property type="match status" value="2"/>
</dbReference>
<dbReference type="InterPro" id="IPR032821">
    <property type="entry name" value="PKS_assoc"/>
</dbReference>
<feature type="domain" description="Ketosynthase family 3 (KS3)" evidence="9">
    <location>
        <begin position="98"/>
        <end position="523"/>
    </location>
</feature>
<feature type="domain" description="Carrier" evidence="8">
    <location>
        <begin position="1"/>
        <end position="78"/>
    </location>
</feature>
<dbReference type="FunFam" id="3.30.70.250:FF:000003">
    <property type="entry name" value="Polyketide beta-ketoacyl synthase Pks3"/>
    <property type="match status" value="1"/>
</dbReference>
<dbReference type="InterPro" id="IPR014043">
    <property type="entry name" value="Acyl_transferase_dom"/>
</dbReference>
<dbReference type="Pfam" id="PF02801">
    <property type="entry name" value="Ketoacyl-synt_C"/>
    <property type="match status" value="1"/>
</dbReference>
<gene>
    <name evidence="10" type="ORF">HT102_10575</name>
</gene>
<dbReference type="InterPro" id="IPR020841">
    <property type="entry name" value="PKS_Beta-ketoAc_synthase_dom"/>
</dbReference>
<feature type="domain" description="Carrier" evidence="8">
    <location>
        <begin position="1130"/>
        <end position="1204"/>
    </location>
</feature>
<dbReference type="SUPFAM" id="SSF53474">
    <property type="entry name" value="alpha/beta-Hydrolases"/>
    <property type="match status" value="1"/>
</dbReference>
<keyword evidence="4" id="KW-0276">Fatty acid metabolism</keyword>
<dbReference type="GO" id="GO:0005737">
    <property type="term" value="C:cytoplasm"/>
    <property type="evidence" value="ECO:0007669"/>
    <property type="project" value="TreeGrafter"/>
</dbReference>
<dbReference type="Gene3D" id="3.40.50.1820">
    <property type="entry name" value="alpha/beta hydrolase"/>
    <property type="match status" value="1"/>
</dbReference>
<dbReference type="SMART" id="SM00823">
    <property type="entry name" value="PKS_PP"/>
    <property type="match status" value="2"/>
</dbReference>
<evidence type="ECO:0000259" key="8">
    <source>
        <dbReference type="PROSITE" id="PS50075"/>
    </source>
</evidence>
<dbReference type="InterPro" id="IPR020806">
    <property type="entry name" value="PKS_PP-bd"/>
</dbReference>
<organism evidence="10 11">
    <name type="scientific">Lolliginicoccus lacisalsi</name>
    <dbReference type="NCBI Taxonomy" id="2742202"/>
    <lineage>
        <taxon>Bacteria</taxon>
        <taxon>Bacillati</taxon>
        <taxon>Actinomycetota</taxon>
        <taxon>Actinomycetes</taxon>
        <taxon>Mycobacteriales</taxon>
        <taxon>Hoyosellaceae</taxon>
        <taxon>Lolliginicoccus</taxon>
    </lineage>
</organism>
<dbReference type="SUPFAM" id="SSF52151">
    <property type="entry name" value="FabD/lysophospholipase-like"/>
    <property type="match status" value="1"/>
</dbReference>
<dbReference type="GO" id="GO:0006633">
    <property type="term" value="P:fatty acid biosynthetic process"/>
    <property type="evidence" value="ECO:0007669"/>
    <property type="project" value="InterPro"/>
</dbReference>
<dbReference type="GO" id="GO:0004312">
    <property type="term" value="F:fatty acid synthase activity"/>
    <property type="evidence" value="ECO:0007669"/>
    <property type="project" value="TreeGrafter"/>
</dbReference>
<dbReference type="SUPFAM" id="SSF47336">
    <property type="entry name" value="ACP-like"/>
    <property type="match status" value="2"/>
</dbReference>
<dbReference type="PANTHER" id="PTHR43775">
    <property type="entry name" value="FATTY ACID SYNTHASE"/>
    <property type="match status" value="1"/>
</dbReference>
<dbReference type="PANTHER" id="PTHR43775:SF37">
    <property type="entry name" value="SI:DKEY-61P9.11"/>
    <property type="match status" value="1"/>
</dbReference>
<dbReference type="InterPro" id="IPR018201">
    <property type="entry name" value="Ketoacyl_synth_AS"/>
</dbReference>
<dbReference type="SUPFAM" id="SSF53901">
    <property type="entry name" value="Thiolase-like"/>
    <property type="match status" value="1"/>
</dbReference>
<feature type="region of interest" description="Disordered" evidence="7">
    <location>
        <begin position="1091"/>
        <end position="1130"/>
    </location>
</feature>
<dbReference type="Pfam" id="PF00109">
    <property type="entry name" value="ketoacyl-synt"/>
    <property type="match status" value="1"/>
</dbReference>
<dbReference type="GO" id="GO:0005886">
    <property type="term" value="C:plasma membrane"/>
    <property type="evidence" value="ECO:0007669"/>
    <property type="project" value="TreeGrafter"/>
</dbReference>
<dbReference type="PROSITE" id="PS52004">
    <property type="entry name" value="KS3_2"/>
    <property type="match status" value="1"/>
</dbReference>
<dbReference type="InterPro" id="IPR014031">
    <property type="entry name" value="Ketoacyl_synth_C"/>
</dbReference>
<keyword evidence="6" id="KW-0511">Multifunctional enzyme</keyword>
<dbReference type="RefSeq" id="WP_192039588.1">
    <property type="nucleotide sequence ID" value="NZ_JACYWE010000006.1"/>
</dbReference>